<reference evidence="2" key="1">
    <citation type="journal article" date="2022" name="Nat. Commun.">
        <title>Chromosome evolution and the genetic basis of agronomically important traits in greater yam.</title>
        <authorList>
            <person name="Bredeson J.V."/>
            <person name="Lyons J.B."/>
            <person name="Oniyinde I.O."/>
            <person name="Okereke N.R."/>
            <person name="Kolade O."/>
            <person name="Nnabue I."/>
            <person name="Nwadili C.O."/>
            <person name="Hribova E."/>
            <person name="Parker M."/>
            <person name="Nwogha J."/>
            <person name="Shu S."/>
            <person name="Carlson J."/>
            <person name="Kariba R."/>
            <person name="Muthemba S."/>
            <person name="Knop K."/>
            <person name="Barton G.J."/>
            <person name="Sherwood A.V."/>
            <person name="Lopez-Montes A."/>
            <person name="Asiedu R."/>
            <person name="Jamnadass R."/>
            <person name="Muchugi A."/>
            <person name="Goodstein D."/>
            <person name="Egesi C.N."/>
            <person name="Featherston J."/>
            <person name="Asfaw A."/>
            <person name="Simpson G.G."/>
            <person name="Dolezel J."/>
            <person name="Hendre P.S."/>
            <person name="Van Deynze A."/>
            <person name="Kumar P.L."/>
            <person name="Obidiegwu J.E."/>
            <person name="Bhattacharjee R."/>
            <person name="Rokhsar D.S."/>
        </authorList>
    </citation>
    <scope>NUCLEOTIDE SEQUENCE [LARGE SCALE GENOMIC DNA]</scope>
    <source>
        <strain evidence="2">cv. TDa95/00328</strain>
    </source>
</reference>
<comment type="caution">
    <text evidence="1">The sequence shown here is derived from an EMBL/GenBank/DDBJ whole genome shotgun (WGS) entry which is preliminary data.</text>
</comment>
<name>A0ACB7U9G8_DIOAL</name>
<dbReference type="Proteomes" id="UP000827976">
    <property type="component" value="Chromosome 18"/>
</dbReference>
<proteinExistence type="predicted"/>
<accession>A0ACB7U9G8</accession>
<gene>
    <name evidence="1" type="ORF">IHE45_18G105400</name>
</gene>
<evidence type="ECO:0000313" key="1">
    <source>
        <dbReference type="EMBL" id="KAH7656901.1"/>
    </source>
</evidence>
<protein>
    <submittedName>
        <fullName evidence="1">Ion channel regulatory protein UNC-93 protein</fullName>
    </submittedName>
</protein>
<keyword evidence="2" id="KW-1185">Reference proteome</keyword>
<evidence type="ECO:0000313" key="2">
    <source>
        <dbReference type="Proteomes" id="UP000827976"/>
    </source>
</evidence>
<dbReference type="EMBL" id="CM037028">
    <property type="protein sequence ID" value="KAH7656901.1"/>
    <property type="molecule type" value="Genomic_DNA"/>
</dbReference>
<sequence length="443" mass="47895">MDSVQRDEAAPLIVDVEDGSSLKLTSPKNHARDVHILSIAFLFIFSAYHACQNLESTVNKEGGLGSTSMGILYVSFTLFSLVASPIVRRLGLKNSLLLGSTGYFLFIASNLIPSWYTMVPASVYFGFTASILWVGQGTYLTSTARSHARDHHLHEGTIIGNFNGEFWSFFASTQVTGNLLTLALLRNDKDDKVAGTGLLFTVFLICMVLGIILLFFISTRKYKDDATVIHPSLRSILESVFAPMLEIRMLLIIPLFAYSGFHQAFVWAEYTKHVVTPALGVSGVGGAMALYGAADAICSLVSGRLTSNISSVTVIVLCGAFPQILVLLWLLFGYSATSGALDSVFALLIAVIWGVGNGVIITQVNALLGILSKHEKGLDLESAFGQMKVWQSAAIAVVFFLSPYISFQAMLIVMVVALCMALAGFLYLTLCVEKPIPALNDST</sequence>
<organism evidence="1 2">
    <name type="scientific">Dioscorea alata</name>
    <name type="common">Purple yam</name>
    <dbReference type="NCBI Taxonomy" id="55571"/>
    <lineage>
        <taxon>Eukaryota</taxon>
        <taxon>Viridiplantae</taxon>
        <taxon>Streptophyta</taxon>
        <taxon>Embryophyta</taxon>
        <taxon>Tracheophyta</taxon>
        <taxon>Spermatophyta</taxon>
        <taxon>Magnoliopsida</taxon>
        <taxon>Liliopsida</taxon>
        <taxon>Dioscoreales</taxon>
        <taxon>Dioscoreaceae</taxon>
        <taxon>Dioscorea</taxon>
    </lineage>
</organism>